<keyword evidence="4 8" id="KW-0479">Metal-binding</keyword>
<evidence type="ECO:0000256" key="5">
    <source>
        <dbReference type="ARBA" id="ARBA00023002"/>
    </source>
</evidence>
<protein>
    <submittedName>
        <fullName evidence="10">Cytochrome P450</fullName>
    </submittedName>
</protein>
<evidence type="ECO:0000256" key="1">
    <source>
        <dbReference type="ARBA" id="ARBA00001971"/>
    </source>
</evidence>
<dbReference type="PROSITE" id="PS00086">
    <property type="entry name" value="CYTOCHROME_P450"/>
    <property type="match status" value="1"/>
</dbReference>
<keyword evidence="6 8" id="KW-0408">Iron</keyword>
<dbReference type="SUPFAM" id="SSF48264">
    <property type="entry name" value="Cytochrome P450"/>
    <property type="match status" value="1"/>
</dbReference>
<proteinExistence type="inferred from homology"/>
<dbReference type="Proteomes" id="UP000283841">
    <property type="component" value="Unassembled WGS sequence"/>
</dbReference>
<evidence type="ECO:0000313" key="11">
    <source>
        <dbReference type="Proteomes" id="UP000283841"/>
    </source>
</evidence>
<dbReference type="GO" id="GO:0020037">
    <property type="term" value="F:heme binding"/>
    <property type="evidence" value="ECO:0007669"/>
    <property type="project" value="InterPro"/>
</dbReference>
<comment type="similarity">
    <text evidence="2 9">Belongs to the cytochrome P450 family.</text>
</comment>
<organism evidence="10 11">
    <name type="scientific">Byssochlamys spectabilis</name>
    <name type="common">Paecilomyces variotii</name>
    <dbReference type="NCBI Taxonomy" id="264951"/>
    <lineage>
        <taxon>Eukaryota</taxon>
        <taxon>Fungi</taxon>
        <taxon>Dikarya</taxon>
        <taxon>Ascomycota</taxon>
        <taxon>Pezizomycotina</taxon>
        <taxon>Eurotiomycetes</taxon>
        <taxon>Eurotiomycetidae</taxon>
        <taxon>Eurotiales</taxon>
        <taxon>Thermoascaceae</taxon>
        <taxon>Paecilomyces</taxon>
    </lineage>
</organism>
<dbReference type="InterPro" id="IPR050529">
    <property type="entry name" value="CYP450_sterol_14alpha_dmase"/>
</dbReference>
<feature type="binding site" description="axial binding residue" evidence="8">
    <location>
        <position position="395"/>
    </location>
    <ligand>
        <name>heme</name>
        <dbReference type="ChEBI" id="CHEBI:30413"/>
    </ligand>
    <ligandPart>
        <name>Fe</name>
        <dbReference type="ChEBI" id="CHEBI:18248"/>
    </ligandPart>
</feature>
<evidence type="ECO:0000256" key="6">
    <source>
        <dbReference type="ARBA" id="ARBA00023004"/>
    </source>
</evidence>
<dbReference type="PANTHER" id="PTHR24304">
    <property type="entry name" value="CYTOCHROME P450 FAMILY 7"/>
    <property type="match status" value="1"/>
</dbReference>
<keyword evidence="5 9" id="KW-0560">Oxidoreductase</keyword>
<evidence type="ECO:0000256" key="4">
    <source>
        <dbReference type="ARBA" id="ARBA00022723"/>
    </source>
</evidence>
<dbReference type="GO" id="GO:0005506">
    <property type="term" value="F:iron ion binding"/>
    <property type="evidence" value="ECO:0007669"/>
    <property type="project" value="InterPro"/>
</dbReference>
<evidence type="ECO:0000256" key="9">
    <source>
        <dbReference type="RuleBase" id="RU000461"/>
    </source>
</evidence>
<dbReference type="Pfam" id="PF00067">
    <property type="entry name" value="p450"/>
    <property type="match status" value="1"/>
</dbReference>
<keyword evidence="7 9" id="KW-0503">Monooxygenase</keyword>
<keyword evidence="11" id="KW-1185">Reference proteome</keyword>
<evidence type="ECO:0000256" key="8">
    <source>
        <dbReference type="PIRSR" id="PIRSR602403-1"/>
    </source>
</evidence>
<keyword evidence="3 8" id="KW-0349">Heme</keyword>
<dbReference type="AlphaFoldDB" id="A0A443I6L4"/>
<comment type="cofactor">
    <cofactor evidence="1 8">
        <name>heme</name>
        <dbReference type="ChEBI" id="CHEBI:30413"/>
    </cofactor>
</comment>
<evidence type="ECO:0000256" key="2">
    <source>
        <dbReference type="ARBA" id="ARBA00010617"/>
    </source>
</evidence>
<dbReference type="InterPro" id="IPR036396">
    <property type="entry name" value="Cyt_P450_sf"/>
</dbReference>
<dbReference type="InterPro" id="IPR001128">
    <property type="entry name" value="Cyt_P450"/>
</dbReference>
<dbReference type="RefSeq" id="XP_028489394.1">
    <property type="nucleotide sequence ID" value="XM_028633582.1"/>
</dbReference>
<accession>A0A443I6L4</accession>
<evidence type="ECO:0000256" key="3">
    <source>
        <dbReference type="ARBA" id="ARBA00022617"/>
    </source>
</evidence>
<dbReference type="EMBL" id="RCNU01000001">
    <property type="protein sequence ID" value="RWQ99749.1"/>
    <property type="molecule type" value="Genomic_DNA"/>
</dbReference>
<dbReference type="InterPro" id="IPR017972">
    <property type="entry name" value="Cyt_P450_CS"/>
</dbReference>
<dbReference type="PRINTS" id="PR00465">
    <property type="entry name" value="EP450IV"/>
</dbReference>
<sequence length="455" mass="52625">MRRDDPYALRIGGRTFLIVRNTNDVLAVWRDTKSLSFDHYMQNTFAGIGLREASYSLMFLERPASLYKRNQEDENEAPFFVKENPLDKRFIDIQDEWIKEQFQGGERAKAAEKLLLEYLDKLLIWDKLSTPRYLISEDPEHGTKSLSLYSFCRYTLVDAACMTFIGPEILNIDPQFVEHYVQWDNTSWKIPHQVPRIFCRDLNKARDKLVDAFVKYYSRPEEERPRISWLFNRMQSEQQRLGFSVQETASIGILMLWAVNFNTFRMAFWVFAHIICDPALKATITSEVSSLRRQDGSLDLTELSSCCPTLDAVWLEALRLYSNGTVARNTIRTTVIGNTTIRPGTQVLGPLRMTHLQPRIFGPDADEFNIERWMRDKNLESTKAFAPFGGGKTLCPGRFLAKREVTRFVAIALSRFDMRPAGETKVPLPAVEKPALTMLDPRTDLLVEVRRRKVL</sequence>
<evidence type="ECO:0000256" key="7">
    <source>
        <dbReference type="ARBA" id="ARBA00023033"/>
    </source>
</evidence>
<gene>
    <name evidence="10" type="ORF">C8Q69DRAFT_524367</name>
</gene>
<dbReference type="GO" id="GO:0008395">
    <property type="term" value="F:steroid hydroxylase activity"/>
    <property type="evidence" value="ECO:0007669"/>
    <property type="project" value="TreeGrafter"/>
</dbReference>
<dbReference type="STRING" id="264951.A0A443I6L4"/>
<dbReference type="PANTHER" id="PTHR24304:SF2">
    <property type="entry name" value="24-HYDROXYCHOLESTEROL 7-ALPHA-HYDROXYLASE"/>
    <property type="match status" value="1"/>
</dbReference>
<dbReference type="GO" id="GO:0016705">
    <property type="term" value="F:oxidoreductase activity, acting on paired donors, with incorporation or reduction of molecular oxygen"/>
    <property type="evidence" value="ECO:0007669"/>
    <property type="project" value="InterPro"/>
</dbReference>
<dbReference type="CDD" id="cd11040">
    <property type="entry name" value="CYP7_CYP8-like"/>
    <property type="match status" value="1"/>
</dbReference>
<dbReference type="GeneID" id="39602859"/>
<dbReference type="Gene3D" id="1.10.630.10">
    <property type="entry name" value="Cytochrome P450"/>
    <property type="match status" value="1"/>
</dbReference>
<dbReference type="VEuPathDB" id="FungiDB:C8Q69DRAFT_524367"/>
<reference evidence="10 11" key="1">
    <citation type="journal article" date="2018" name="Front. Microbiol.">
        <title>Genomic and genetic insights into a cosmopolitan fungus, Paecilomyces variotii (Eurotiales).</title>
        <authorList>
            <person name="Urquhart A.S."/>
            <person name="Mondo S.J."/>
            <person name="Makela M.R."/>
            <person name="Hane J.K."/>
            <person name="Wiebenga A."/>
            <person name="He G."/>
            <person name="Mihaltcheva S."/>
            <person name="Pangilinan J."/>
            <person name="Lipzen A."/>
            <person name="Barry K."/>
            <person name="de Vries R.P."/>
            <person name="Grigoriev I.V."/>
            <person name="Idnurm A."/>
        </authorList>
    </citation>
    <scope>NUCLEOTIDE SEQUENCE [LARGE SCALE GENOMIC DNA]</scope>
    <source>
        <strain evidence="10 11">CBS 101075</strain>
    </source>
</reference>
<dbReference type="InterPro" id="IPR002403">
    <property type="entry name" value="Cyt_P450_E_grp-IV"/>
</dbReference>
<name>A0A443I6L4_BYSSP</name>
<comment type="caution">
    <text evidence="10">The sequence shown here is derived from an EMBL/GenBank/DDBJ whole genome shotgun (WGS) entry which is preliminary data.</text>
</comment>
<evidence type="ECO:0000313" key="10">
    <source>
        <dbReference type="EMBL" id="RWQ99749.1"/>
    </source>
</evidence>